<sequence length="309" mass="33934">MKISLIRSSFQFVSPSTISSFTQATTCPLDIPENLFYGVKSACGPSTHHRPSPEFYSSELHRSRCCPVLAAWLYSAYSQTGLRAAAMAAKSPPAQAVSYDMPVLPDDSETCVETLEKALANKGVQLPGPNATCDVVYCYCGIRLHPFSCPEAFSVNTRGKLVGGESVKRLERDCLNYGHGGGLGGCSKCLHSLYLLNGDKAGRSNRTDRTSKMHNQDCELMGLTWLLNKNRSAYIHTVSAVLRAIIMNTDDSTDPENCSLNSDDMPLAVDSSEINSQSLSTILETRIYHHLFPLFLFCVSIVFSFVTRY</sequence>
<feature type="domain" description="SPARK" evidence="2">
    <location>
        <begin position="23"/>
        <end position="204"/>
    </location>
</feature>
<evidence type="ECO:0000313" key="4">
    <source>
        <dbReference type="Proteomes" id="UP001153555"/>
    </source>
</evidence>
<keyword evidence="1" id="KW-1133">Transmembrane helix</keyword>
<keyword evidence="1" id="KW-0812">Transmembrane</keyword>
<dbReference type="PANTHER" id="PTHR34056">
    <property type="entry name" value="GPI-ANCHORED PROTEIN"/>
    <property type="match status" value="1"/>
</dbReference>
<dbReference type="InterPro" id="IPR043891">
    <property type="entry name" value="SPARK"/>
</dbReference>
<evidence type="ECO:0000259" key="2">
    <source>
        <dbReference type="Pfam" id="PF19160"/>
    </source>
</evidence>
<dbReference type="Pfam" id="PF19160">
    <property type="entry name" value="SPARK"/>
    <property type="match status" value="1"/>
</dbReference>
<feature type="transmembrane region" description="Helical" evidence="1">
    <location>
        <begin position="287"/>
        <end position="306"/>
    </location>
</feature>
<keyword evidence="1" id="KW-0472">Membrane</keyword>
<comment type="caution">
    <text evidence="3">The sequence shown here is derived from an EMBL/GenBank/DDBJ whole genome shotgun (WGS) entry which is preliminary data.</text>
</comment>
<name>A0A9N7MUB7_STRHE</name>
<accession>A0A9N7MUB7</accession>
<dbReference type="Proteomes" id="UP001153555">
    <property type="component" value="Unassembled WGS sequence"/>
</dbReference>
<dbReference type="AlphaFoldDB" id="A0A9N7MUB7"/>
<dbReference type="PANTHER" id="PTHR34056:SF1">
    <property type="entry name" value="GPI-ANCHORED PROTEIN"/>
    <property type="match status" value="1"/>
</dbReference>
<proteinExistence type="predicted"/>
<keyword evidence="4" id="KW-1185">Reference proteome</keyword>
<dbReference type="InterPro" id="IPR040376">
    <property type="entry name" value="At4g28100-like"/>
</dbReference>
<evidence type="ECO:0000313" key="3">
    <source>
        <dbReference type="EMBL" id="CAA0815349.1"/>
    </source>
</evidence>
<reference evidence="3" key="1">
    <citation type="submission" date="2019-12" db="EMBL/GenBank/DDBJ databases">
        <authorList>
            <person name="Scholes J."/>
        </authorList>
    </citation>
    <scope>NUCLEOTIDE SEQUENCE</scope>
</reference>
<organism evidence="3 4">
    <name type="scientific">Striga hermonthica</name>
    <name type="common">Purple witchweed</name>
    <name type="synonym">Buchnera hermonthica</name>
    <dbReference type="NCBI Taxonomy" id="68872"/>
    <lineage>
        <taxon>Eukaryota</taxon>
        <taxon>Viridiplantae</taxon>
        <taxon>Streptophyta</taxon>
        <taxon>Embryophyta</taxon>
        <taxon>Tracheophyta</taxon>
        <taxon>Spermatophyta</taxon>
        <taxon>Magnoliopsida</taxon>
        <taxon>eudicotyledons</taxon>
        <taxon>Gunneridae</taxon>
        <taxon>Pentapetalae</taxon>
        <taxon>asterids</taxon>
        <taxon>lamiids</taxon>
        <taxon>Lamiales</taxon>
        <taxon>Orobanchaceae</taxon>
        <taxon>Buchnereae</taxon>
        <taxon>Striga</taxon>
    </lineage>
</organism>
<gene>
    <name evidence="3" type="ORF">SHERM_15378</name>
</gene>
<evidence type="ECO:0000256" key="1">
    <source>
        <dbReference type="SAM" id="Phobius"/>
    </source>
</evidence>
<protein>
    <recommendedName>
        <fullName evidence="2">SPARK domain-containing protein</fullName>
    </recommendedName>
</protein>
<dbReference type="EMBL" id="CACSLK010012531">
    <property type="protein sequence ID" value="CAA0815349.1"/>
    <property type="molecule type" value="Genomic_DNA"/>
</dbReference>
<dbReference type="OrthoDB" id="764087at2759"/>